<evidence type="ECO:0000313" key="1">
    <source>
        <dbReference type="EMBL" id="KAG6624682.1"/>
    </source>
</evidence>
<name>A0A8T1N3Y0_CARIL</name>
<dbReference type="AlphaFoldDB" id="A0A8T1N3Y0"/>
<organism evidence="1 2">
    <name type="scientific">Carya illinoinensis</name>
    <name type="common">Pecan</name>
    <dbReference type="NCBI Taxonomy" id="32201"/>
    <lineage>
        <taxon>Eukaryota</taxon>
        <taxon>Viridiplantae</taxon>
        <taxon>Streptophyta</taxon>
        <taxon>Embryophyta</taxon>
        <taxon>Tracheophyta</taxon>
        <taxon>Spermatophyta</taxon>
        <taxon>Magnoliopsida</taxon>
        <taxon>eudicotyledons</taxon>
        <taxon>Gunneridae</taxon>
        <taxon>Pentapetalae</taxon>
        <taxon>rosids</taxon>
        <taxon>fabids</taxon>
        <taxon>Fagales</taxon>
        <taxon>Juglandaceae</taxon>
        <taxon>Carya</taxon>
    </lineage>
</organism>
<sequence>MDTITRSRNKNELKTGIYLRKGMEADGGYERRREQDDSNRNRRCDQGTWIPAYCKNSIVEEKTRVSKIKNIEQEEKRKCSCPLLFKQPTWHQNAKSKLVRRPRPEPTCGLVPTALSFTCGAFRTVGLGIFRDVKDVKYRWFGTSRTRGFPYG</sequence>
<proteinExistence type="predicted"/>
<reference evidence="1" key="1">
    <citation type="submission" date="2020-12" db="EMBL/GenBank/DDBJ databases">
        <title>WGS assembly of Carya illinoinensis cv. Pawnee.</title>
        <authorList>
            <person name="Platts A."/>
            <person name="Shu S."/>
            <person name="Wright S."/>
            <person name="Barry K."/>
            <person name="Edger P."/>
            <person name="Pires J.C."/>
            <person name="Schmutz J."/>
        </authorList>
    </citation>
    <scope>NUCLEOTIDE SEQUENCE</scope>
    <source>
        <tissue evidence="1">Leaf</tissue>
    </source>
</reference>
<accession>A0A8T1N3Y0</accession>
<keyword evidence="2" id="KW-1185">Reference proteome</keyword>
<gene>
    <name evidence="1" type="ORF">CIPAW_16G045600</name>
</gene>
<dbReference type="Proteomes" id="UP000811609">
    <property type="component" value="Chromosome 16"/>
</dbReference>
<dbReference type="EMBL" id="CM031824">
    <property type="protein sequence ID" value="KAG6624682.1"/>
    <property type="molecule type" value="Genomic_DNA"/>
</dbReference>
<protein>
    <submittedName>
        <fullName evidence="1">Uncharacterized protein</fullName>
    </submittedName>
</protein>
<comment type="caution">
    <text evidence="1">The sequence shown here is derived from an EMBL/GenBank/DDBJ whole genome shotgun (WGS) entry which is preliminary data.</text>
</comment>
<evidence type="ECO:0000313" key="2">
    <source>
        <dbReference type="Proteomes" id="UP000811609"/>
    </source>
</evidence>